<dbReference type="SUPFAM" id="SSF54631">
    <property type="entry name" value="CBS-domain pair"/>
    <property type="match status" value="1"/>
</dbReference>
<dbReference type="Pfam" id="PF00571">
    <property type="entry name" value="CBS"/>
    <property type="match status" value="2"/>
</dbReference>
<dbReference type="GO" id="GO:0008773">
    <property type="term" value="F:[protein-PII] uridylyltransferase activity"/>
    <property type="evidence" value="ECO:0007669"/>
    <property type="project" value="InterPro"/>
</dbReference>
<evidence type="ECO:0000256" key="1">
    <source>
        <dbReference type="ARBA" id="ARBA00022737"/>
    </source>
</evidence>
<dbReference type="InterPro" id="IPR018821">
    <property type="entry name" value="DUF294_put_nucleoTrafse_sb-bd"/>
</dbReference>
<dbReference type="InterPro" id="IPR014710">
    <property type="entry name" value="RmlC-like_jellyroll"/>
</dbReference>
<evidence type="ECO:0000259" key="3">
    <source>
        <dbReference type="PROSITE" id="PS50042"/>
    </source>
</evidence>
<proteinExistence type="predicted"/>
<evidence type="ECO:0000313" key="6">
    <source>
        <dbReference type="Proteomes" id="UP000480854"/>
    </source>
</evidence>
<dbReference type="Proteomes" id="UP000480854">
    <property type="component" value="Unassembled WGS sequence"/>
</dbReference>
<dbReference type="Gene3D" id="3.10.580.10">
    <property type="entry name" value="CBS-domain"/>
    <property type="match status" value="1"/>
</dbReference>
<protein>
    <submittedName>
        <fullName evidence="5">Cyclic nucleotide-binding/CBS domain-containing protein</fullName>
    </submittedName>
</protein>
<dbReference type="Pfam" id="PF03445">
    <property type="entry name" value="DUF294"/>
    <property type="match status" value="1"/>
</dbReference>
<dbReference type="SMART" id="SM00116">
    <property type="entry name" value="CBS"/>
    <property type="match status" value="2"/>
</dbReference>
<dbReference type="CDD" id="cd00038">
    <property type="entry name" value="CAP_ED"/>
    <property type="match status" value="1"/>
</dbReference>
<dbReference type="InterPro" id="IPR005105">
    <property type="entry name" value="GlnD_Uridyltrans_N"/>
</dbReference>
<dbReference type="CDD" id="cd05401">
    <property type="entry name" value="NT_GlnE_GlnD_like"/>
    <property type="match status" value="1"/>
</dbReference>
<dbReference type="EMBL" id="QOKW01000008">
    <property type="protein sequence ID" value="KAA0680688.1"/>
    <property type="molecule type" value="Genomic_DNA"/>
</dbReference>
<dbReference type="SUPFAM" id="SSF51206">
    <property type="entry name" value="cAMP-binding domain-like"/>
    <property type="match status" value="1"/>
</dbReference>
<reference evidence="5 6" key="1">
    <citation type="submission" date="2018-07" db="EMBL/GenBank/DDBJ databases">
        <title>Genome sequence of Azospirillum sp. ATCC 49961.</title>
        <authorList>
            <person name="Sant'Anna F.H."/>
            <person name="Baldani J.I."/>
            <person name="Zilli J.E."/>
            <person name="Reis V.M."/>
            <person name="Hartmann A."/>
            <person name="Cruz L."/>
            <person name="de Souza E.M."/>
            <person name="de Oliveira Pedrosa F."/>
            <person name="Passaglia L.M.P."/>
        </authorList>
    </citation>
    <scope>NUCLEOTIDE SEQUENCE [LARGE SCALE GENOMIC DNA]</scope>
    <source>
        <strain evidence="5 6">ATCC 49961</strain>
    </source>
</reference>
<dbReference type="InterPro" id="IPR000595">
    <property type="entry name" value="cNMP-bd_dom"/>
</dbReference>
<dbReference type="InterPro" id="IPR000644">
    <property type="entry name" value="CBS_dom"/>
</dbReference>
<dbReference type="InterPro" id="IPR051462">
    <property type="entry name" value="CBS_domain-containing"/>
</dbReference>
<keyword evidence="1" id="KW-0677">Repeat</keyword>
<feature type="domain" description="CBS" evidence="4">
    <location>
        <begin position="158"/>
        <end position="214"/>
    </location>
</feature>
<dbReference type="AlphaFoldDB" id="A0A9W7NJT5"/>
<keyword evidence="6" id="KW-1185">Reference proteome</keyword>
<evidence type="ECO:0000259" key="4">
    <source>
        <dbReference type="PROSITE" id="PS51371"/>
    </source>
</evidence>
<dbReference type="RefSeq" id="WP_149469262.1">
    <property type="nucleotide sequence ID" value="NZ_QOKW01000008.1"/>
</dbReference>
<dbReference type="PANTHER" id="PTHR48108:SF31">
    <property type="entry name" value="CBS DOMAIN AND CYCLIC NUCLEOTIDE-REGULATED NUCLEOTIDYLTRANSFERASE"/>
    <property type="match status" value="1"/>
</dbReference>
<organism evidence="5 6">
    <name type="scientific">Roseomonas genomospecies 6</name>
    <dbReference type="NCBI Taxonomy" id="214106"/>
    <lineage>
        <taxon>Bacteria</taxon>
        <taxon>Pseudomonadati</taxon>
        <taxon>Pseudomonadota</taxon>
        <taxon>Alphaproteobacteria</taxon>
        <taxon>Acetobacterales</taxon>
        <taxon>Roseomonadaceae</taxon>
        <taxon>Roseomonas</taxon>
    </lineage>
</organism>
<dbReference type="Pfam" id="PF10335">
    <property type="entry name" value="DUF294_C"/>
    <property type="match status" value="1"/>
</dbReference>
<dbReference type="SMART" id="SM00100">
    <property type="entry name" value="cNMP"/>
    <property type="match status" value="1"/>
</dbReference>
<dbReference type="InterPro" id="IPR046342">
    <property type="entry name" value="CBS_dom_sf"/>
</dbReference>
<evidence type="ECO:0000256" key="2">
    <source>
        <dbReference type="PROSITE-ProRule" id="PRU00703"/>
    </source>
</evidence>
<dbReference type="PROSITE" id="PS51371">
    <property type="entry name" value="CBS"/>
    <property type="match status" value="2"/>
</dbReference>
<dbReference type="PROSITE" id="PS50042">
    <property type="entry name" value="CNMP_BINDING_3"/>
    <property type="match status" value="1"/>
</dbReference>
<dbReference type="Gene3D" id="2.60.120.10">
    <property type="entry name" value="Jelly Rolls"/>
    <property type="match status" value="1"/>
</dbReference>
<keyword evidence="2" id="KW-0129">CBS domain</keyword>
<feature type="domain" description="CBS" evidence="4">
    <location>
        <begin position="222"/>
        <end position="280"/>
    </location>
</feature>
<dbReference type="PANTHER" id="PTHR48108">
    <property type="entry name" value="CBS DOMAIN-CONTAINING PROTEIN CBSX2, CHLOROPLASTIC"/>
    <property type="match status" value="1"/>
</dbReference>
<feature type="domain" description="Cyclic nucleotide-binding" evidence="3">
    <location>
        <begin position="17"/>
        <end position="115"/>
    </location>
</feature>
<dbReference type="Pfam" id="PF00027">
    <property type="entry name" value="cNMP_binding"/>
    <property type="match status" value="1"/>
</dbReference>
<evidence type="ECO:0000313" key="5">
    <source>
        <dbReference type="EMBL" id="KAA0680688.1"/>
    </source>
</evidence>
<name>A0A9W7NJT5_9PROT</name>
<dbReference type="CDD" id="cd04587">
    <property type="entry name" value="CBS_pair_CAP-ED_NT_Pol-beta-like_DUF294_assoc"/>
    <property type="match status" value="1"/>
</dbReference>
<accession>A0A9W7NJT5</accession>
<dbReference type="OrthoDB" id="9808528at2"/>
<dbReference type="InterPro" id="IPR018490">
    <property type="entry name" value="cNMP-bd_dom_sf"/>
</dbReference>
<comment type="caution">
    <text evidence="5">The sequence shown here is derived from an EMBL/GenBank/DDBJ whole genome shotgun (WGS) entry which is preliminary data.</text>
</comment>
<gene>
    <name evidence="5" type="ORF">DS843_12700</name>
</gene>
<sequence length="619" mass="67485">MNAGPTDFHAFLGRHHPFDLLPPDALAEVGGNLTVRDVPRGTVVMTPGDPANTLYIVCFGAVETRSPDGELLARLGEGECFGVRAILRGGIAVNRTETIEDTRLLLMPSDMFDRLRRNHLPFAYHFAAFDGGRLQDSANLVPGARSADLLNRRVGALLTRDPVTVPAGTAIRDAAQTMRDERVSCVMVTDAGALVGILTDRDLRNRVVAEGLSIDATVERVMTRDPLRMQVTDYALDALMLMSRHNIHHLPVMRDGAVAGCLTATSVVESHTASPVFLARNIHSADSPQRVQEAMQRLPGLVHQLTESGATAHSIGHIVSALTDAVTVRLLRLAEESLGPPPVPYAWLAAGSQARQEQTALSDQDNCLLLHDSYDEQEHGAYFKALADAVCHGLNACGYVYCPGGMMAMNPQWRKPLSAWKSCFRRWIEEPEPKALMLSCVFFDLRHVHGDPGLLGELHGVVLEKTKANRIFQTYMAGNAVSRHPPIGFFRNLVLIHGGEHDRTLDLKHNGVVPIVDIARLYALAAGSPAVNTADRLQAAAAAKALNQKTAVDLMDALEFIGITRLRHQARMAREGKPTDNFLSPEELSGFEKGHLKSAFSVVKTMQTAIASTYQLGRF</sequence>